<dbReference type="OrthoDB" id="7188320at2"/>
<proteinExistence type="predicted"/>
<dbReference type="EMBL" id="CP002083">
    <property type="protein sequence ID" value="ADJ24368.1"/>
    <property type="molecule type" value="Genomic_DNA"/>
</dbReference>
<dbReference type="STRING" id="582899.Hden_2572"/>
<keyword evidence="2" id="KW-1185">Reference proteome</keyword>
<dbReference type="HOGENOM" id="CLU_2167503_0_0_5"/>
<evidence type="ECO:0000313" key="2">
    <source>
        <dbReference type="Proteomes" id="UP000002033"/>
    </source>
</evidence>
<name>D8JT50_HYPDA</name>
<gene>
    <name evidence="1" type="ordered locus">Hden_2572</name>
</gene>
<dbReference type="Proteomes" id="UP000002033">
    <property type="component" value="Chromosome"/>
</dbReference>
<sequence length="110" mass="12123">MSKISTYSGKTTFGRRMSLAHAQLQVGNAAPIRCTVQHVDEAGAVIELSRPTILPSRVRLHWDQYGDSAECEIIGTEGPAVRVAFTSDKGPEILRRFEADRASQRQRVGI</sequence>
<evidence type="ECO:0000313" key="1">
    <source>
        <dbReference type="EMBL" id="ADJ24368.1"/>
    </source>
</evidence>
<reference evidence="2" key="1">
    <citation type="journal article" date="2011" name="J. Bacteriol.">
        <title>Genome sequences of eight morphologically diverse alphaproteobacteria.</title>
        <authorList>
            <consortium name="US DOE Joint Genome Institute"/>
            <person name="Brown P.J."/>
            <person name="Kysela D.T."/>
            <person name="Buechlein A."/>
            <person name="Hemmerich C."/>
            <person name="Brun Y.V."/>
        </authorList>
    </citation>
    <scope>NUCLEOTIDE SEQUENCE [LARGE SCALE GENOMIC DNA]</scope>
    <source>
        <strain evidence="2">ATCC 51888 / DSM 1869 / NCIB 11706 / TK 0415</strain>
    </source>
</reference>
<dbReference type="RefSeq" id="WP_013216527.1">
    <property type="nucleotide sequence ID" value="NC_014313.1"/>
</dbReference>
<dbReference type="AlphaFoldDB" id="D8JT50"/>
<protein>
    <recommendedName>
        <fullName evidence="3">PilZ domain-containing protein</fullName>
    </recommendedName>
</protein>
<organism evidence="1 2">
    <name type="scientific">Hyphomicrobium denitrificans (strain ATCC 51888 / DSM 1869 / NCIMB 11706 / TK 0415)</name>
    <dbReference type="NCBI Taxonomy" id="582899"/>
    <lineage>
        <taxon>Bacteria</taxon>
        <taxon>Pseudomonadati</taxon>
        <taxon>Pseudomonadota</taxon>
        <taxon>Alphaproteobacteria</taxon>
        <taxon>Hyphomicrobiales</taxon>
        <taxon>Hyphomicrobiaceae</taxon>
        <taxon>Hyphomicrobium</taxon>
    </lineage>
</organism>
<evidence type="ECO:0008006" key="3">
    <source>
        <dbReference type="Google" id="ProtNLM"/>
    </source>
</evidence>
<dbReference type="KEGG" id="hdn:Hden_2572"/>
<accession>D8JT50</accession>